<gene>
    <name evidence="2" type="ORF">CRHIZ90672A_00018311</name>
</gene>
<dbReference type="OrthoDB" id="2958217at2759"/>
<evidence type="ECO:0000259" key="1">
    <source>
        <dbReference type="Pfam" id="PF06985"/>
    </source>
</evidence>
<reference evidence="2" key="1">
    <citation type="submission" date="2021-10" db="EMBL/GenBank/DDBJ databases">
        <authorList>
            <person name="Piombo E."/>
        </authorList>
    </citation>
    <scope>NUCLEOTIDE SEQUENCE</scope>
</reference>
<dbReference type="EMBL" id="CABFNQ020000693">
    <property type="protein sequence ID" value="CAH0023581.1"/>
    <property type="molecule type" value="Genomic_DNA"/>
</dbReference>
<proteinExistence type="predicted"/>
<dbReference type="Pfam" id="PF06985">
    <property type="entry name" value="HET"/>
    <property type="match status" value="1"/>
</dbReference>
<protein>
    <recommendedName>
        <fullName evidence="1">Heterokaryon incompatibility domain-containing protein</fullName>
    </recommendedName>
</protein>
<keyword evidence="3" id="KW-1185">Reference proteome</keyword>
<evidence type="ECO:0000313" key="2">
    <source>
        <dbReference type="EMBL" id="CAH0023581.1"/>
    </source>
</evidence>
<sequence length="679" mass="76773">MLCSICSTALMGIWDPTKTPRVCQVKDFLDDHSIRGFELPEDRPDDPDHLHPEYHVFGHHPSQNSFEKSVQNGCFLCCLLDSKGQAYGDGKIRNLDKLGYYSVLAINFKLAEALVFTLFSSQCYIQQLVQQLEGSVADFNPRISPSTQDSATWGLIQGWLDTCLQSPTRCNKPKDPAFTPDHLLELDIDTRTFRLVAAAEIQAGTRYCTLTYAYQVDDVEIAPSTIQQLQPLSILPQTYQDAFIVVEMLGLKHLWIDHLCLIQDSQLSLEQLTIENRDIFLNSFCGIGATSATSPSCGLFAQREPQNIVPGLVDFPLDASGNKSVLKFDHRTPQVESFSDEPMVKKPHTMQERLLTPRMIHFASTQVYWECYGALNSELNPHGIVLRPNTTLGREGEKTAGGRTLLSMWKPLLEVWFWSHEDPRDELFGRWSHFLTYYLKGRDEFPKYRLIWLDSVVAEMKHTLKELGRDDAYLAGMWKDTLPGGLLWAVIQTGTKPTEYLAPSWSWASNNGVIGFQRHSAEEFDNGILCDFISGTCQLNDIGQPVGGHIILMGKLLIAKVSHDTEWPLKGATRREILSVADPNTDTCLAEAPESVHKHRWNIFFDTEEDRRESVFFLPIQRKIQEKGQPGSEEMFLIKGIALYKVDSGLFRRCGQADIMVTKDENKFSGLLDSTVQII</sequence>
<dbReference type="PANTHER" id="PTHR33112:SF15">
    <property type="entry name" value="HETEROKARYON INCOMPATIBILITY DOMAIN-CONTAINING PROTEIN"/>
    <property type="match status" value="1"/>
</dbReference>
<dbReference type="AlphaFoldDB" id="A0A9N9VI49"/>
<dbReference type="Proteomes" id="UP000696573">
    <property type="component" value="Unassembled WGS sequence"/>
</dbReference>
<feature type="domain" description="Heterokaryon incompatibility" evidence="1">
    <location>
        <begin position="207"/>
        <end position="352"/>
    </location>
</feature>
<comment type="caution">
    <text evidence="2">The sequence shown here is derived from an EMBL/GenBank/DDBJ whole genome shotgun (WGS) entry which is preliminary data.</text>
</comment>
<evidence type="ECO:0000313" key="3">
    <source>
        <dbReference type="Proteomes" id="UP000696573"/>
    </source>
</evidence>
<organism evidence="2 3">
    <name type="scientific">Clonostachys rhizophaga</name>
    <dbReference type="NCBI Taxonomy" id="160324"/>
    <lineage>
        <taxon>Eukaryota</taxon>
        <taxon>Fungi</taxon>
        <taxon>Dikarya</taxon>
        <taxon>Ascomycota</taxon>
        <taxon>Pezizomycotina</taxon>
        <taxon>Sordariomycetes</taxon>
        <taxon>Hypocreomycetidae</taxon>
        <taxon>Hypocreales</taxon>
        <taxon>Bionectriaceae</taxon>
        <taxon>Clonostachys</taxon>
    </lineage>
</organism>
<name>A0A9N9VI49_9HYPO</name>
<accession>A0A9N9VI49</accession>
<dbReference type="InterPro" id="IPR010730">
    <property type="entry name" value="HET"/>
</dbReference>
<dbReference type="PANTHER" id="PTHR33112">
    <property type="entry name" value="DOMAIN PROTEIN, PUTATIVE-RELATED"/>
    <property type="match status" value="1"/>
</dbReference>